<evidence type="ECO:0000313" key="3">
    <source>
        <dbReference type="Proteomes" id="UP001313282"/>
    </source>
</evidence>
<organism evidence="2 3">
    <name type="scientific">Orbilia javanica</name>
    <dbReference type="NCBI Taxonomy" id="47235"/>
    <lineage>
        <taxon>Eukaryota</taxon>
        <taxon>Fungi</taxon>
        <taxon>Dikarya</taxon>
        <taxon>Ascomycota</taxon>
        <taxon>Pezizomycotina</taxon>
        <taxon>Orbiliomycetes</taxon>
        <taxon>Orbiliales</taxon>
        <taxon>Orbiliaceae</taxon>
        <taxon>Orbilia</taxon>
    </lineage>
</organism>
<accession>A0AAN8RGK2</accession>
<evidence type="ECO:0000256" key="1">
    <source>
        <dbReference type="SAM" id="MobiDB-lite"/>
    </source>
</evidence>
<feature type="region of interest" description="Disordered" evidence="1">
    <location>
        <begin position="18"/>
        <end position="41"/>
    </location>
</feature>
<gene>
    <name evidence="2" type="ORF">TWF718_009324</name>
</gene>
<dbReference type="Proteomes" id="UP001313282">
    <property type="component" value="Unassembled WGS sequence"/>
</dbReference>
<reference evidence="2 3" key="1">
    <citation type="submission" date="2019-10" db="EMBL/GenBank/DDBJ databases">
        <authorList>
            <person name="Palmer J.M."/>
        </authorList>
    </citation>
    <scope>NUCLEOTIDE SEQUENCE [LARGE SCALE GENOMIC DNA]</scope>
    <source>
        <strain evidence="2 3">TWF718</strain>
    </source>
</reference>
<sequence length="526" mass="60145">MYSNTKLFQQADSQDYGLADTNEFGAQTPQPPKPFEQEERPSVELVETTELKYEVDLDFGFGKLFSIDDPGAKVIDAKAMKSTSLCPKAHKAAQEVTEKMKAWADDLNTPLQSQVMHLPYAWKAVIRSEMTRNEDIRTWNEQTADFSDLLKFLEIMTYEYQLRQKLSNSSDGDVIIFEIQRYLAVFFECEDEATRLHIFRRFLHDGIEYRKKTWIKAFGQSRKSLSLRLKVEEDAVRLYCSYAPDLEKTSTIWEVKNAEGTTFKQAEDFTVGIDGKITILEKPVIEQKHEFSNPPPRQLPPHTPPKGVKFKQGYKFDSTFFDGNGKFAIPIAAFDVIDTKVDRPRKRYDDEGLLLIDAKFASVMGKYINEVAQLITTVVSKMPGSNIQLKVFHGEQAANGLIRKFESLLTNNKKGVILQDTVSSLSQVNIFNCFWKTMCQLYENSVNGQDYDKDGRQLVSDLQEQLSRIYGELQFKQIVSIQPDCGVRIIQHSEDLENSRRMGDSTLYGMFGTPEQSGDEENEDAN</sequence>
<name>A0AAN8RGK2_9PEZI</name>
<evidence type="ECO:0000313" key="2">
    <source>
        <dbReference type="EMBL" id="KAK6339935.1"/>
    </source>
</evidence>
<proteinExistence type="predicted"/>
<dbReference type="EMBL" id="JAVHNR010000006">
    <property type="protein sequence ID" value="KAK6339935.1"/>
    <property type="molecule type" value="Genomic_DNA"/>
</dbReference>
<dbReference type="AlphaFoldDB" id="A0AAN8RGK2"/>
<protein>
    <submittedName>
        <fullName evidence="2">Uncharacterized protein</fullName>
    </submittedName>
</protein>
<keyword evidence="3" id="KW-1185">Reference proteome</keyword>
<comment type="caution">
    <text evidence="2">The sequence shown here is derived from an EMBL/GenBank/DDBJ whole genome shotgun (WGS) entry which is preliminary data.</text>
</comment>